<dbReference type="EMBL" id="SNRY01000923">
    <property type="protein sequence ID" value="KAA6335144.1"/>
    <property type="molecule type" value="Genomic_DNA"/>
</dbReference>
<reference evidence="1" key="1">
    <citation type="submission" date="2019-03" db="EMBL/GenBank/DDBJ databases">
        <title>Single cell metagenomics reveals metabolic interactions within the superorganism composed of flagellate Streblomastix strix and complex community of Bacteroidetes bacteria on its surface.</title>
        <authorList>
            <person name="Treitli S.C."/>
            <person name="Kolisko M."/>
            <person name="Husnik F."/>
            <person name="Keeling P."/>
            <person name="Hampl V."/>
        </authorList>
    </citation>
    <scope>NUCLEOTIDE SEQUENCE</scope>
    <source>
        <strain evidence="1">STM</strain>
    </source>
</reference>
<dbReference type="AlphaFoldDB" id="A0A5J4RNG5"/>
<protein>
    <submittedName>
        <fullName evidence="1">Uncharacterized protein</fullName>
    </submittedName>
</protein>
<accession>A0A5J4RNG5</accession>
<feature type="non-terminal residue" evidence="1">
    <location>
        <position position="27"/>
    </location>
</feature>
<comment type="caution">
    <text evidence="1">The sequence shown here is derived from an EMBL/GenBank/DDBJ whole genome shotgun (WGS) entry which is preliminary data.</text>
</comment>
<sequence>MDIPKEFLRKEFVSQFTTADEVDTFLR</sequence>
<organism evidence="1">
    <name type="scientific">termite gut metagenome</name>
    <dbReference type="NCBI Taxonomy" id="433724"/>
    <lineage>
        <taxon>unclassified sequences</taxon>
        <taxon>metagenomes</taxon>
        <taxon>organismal metagenomes</taxon>
    </lineage>
</organism>
<name>A0A5J4RNG5_9ZZZZ</name>
<proteinExistence type="predicted"/>
<gene>
    <name evidence="1" type="ORF">EZS27_016600</name>
</gene>
<evidence type="ECO:0000313" key="1">
    <source>
        <dbReference type="EMBL" id="KAA6335144.1"/>
    </source>
</evidence>